<name>A0A7J9DWW8_9ROSI</name>
<sequence length="41" mass="4921">MFHFPFSGCHLILLNTCVQETSEEGWKERASLVEEKRFSWF</sequence>
<accession>A0A7J9DWW8</accession>
<comment type="caution">
    <text evidence="1">The sequence shown here is derived from an EMBL/GenBank/DDBJ whole genome shotgun (WGS) entry which is preliminary data.</text>
</comment>
<evidence type="ECO:0000313" key="2">
    <source>
        <dbReference type="Proteomes" id="UP000593568"/>
    </source>
</evidence>
<proteinExistence type="predicted"/>
<dbReference type="Proteomes" id="UP000593568">
    <property type="component" value="Unassembled WGS sequence"/>
</dbReference>
<protein>
    <submittedName>
        <fullName evidence="1">Uncharacterized protein</fullName>
    </submittedName>
</protein>
<keyword evidence="2" id="KW-1185">Reference proteome</keyword>
<evidence type="ECO:0000313" key="1">
    <source>
        <dbReference type="EMBL" id="MBA0765229.1"/>
    </source>
</evidence>
<reference evidence="1 2" key="1">
    <citation type="journal article" date="2019" name="Genome Biol. Evol.">
        <title>Insights into the evolution of the New World diploid cottons (Gossypium, subgenus Houzingenia) based on genome sequencing.</title>
        <authorList>
            <person name="Grover C.E."/>
            <person name="Arick M.A. 2nd"/>
            <person name="Thrash A."/>
            <person name="Conover J.L."/>
            <person name="Sanders W.S."/>
            <person name="Peterson D.G."/>
            <person name="Frelichowski J.E."/>
            <person name="Scheffler J.A."/>
            <person name="Scheffler B.E."/>
            <person name="Wendel J.F."/>
        </authorList>
    </citation>
    <scope>NUCLEOTIDE SEQUENCE [LARGE SCALE GENOMIC DNA]</scope>
    <source>
        <strain evidence="1">8</strain>
        <tissue evidence="1">Leaf</tissue>
    </source>
</reference>
<dbReference type="AlphaFoldDB" id="A0A7J9DWW8"/>
<organism evidence="1 2">
    <name type="scientific">Gossypium trilobum</name>
    <dbReference type="NCBI Taxonomy" id="34281"/>
    <lineage>
        <taxon>Eukaryota</taxon>
        <taxon>Viridiplantae</taxon>
        <taxon>Streptophyta</taxon>
        <taxon>Embryophyta</taxon>
        <taxon>Tracheophyta</taxon>
        <taxon>Spermatophyta</taxon>
        <taxon>Magnoliopsida</taxon>
        <taxon>eudicotyledons</taxon>
        <taxon>Gunneridae</taxon>
        <taxon>Pentapetalae</taxon>
        <taxon>rosids</taxon>
        <taxon>malvids</taxon>
        <taxon>Malvales</taxon>
        <taxon>Malvaceae</taxon>
        <taxon>Malvoideae</taxon>
        <taxon>Gossypium</taxon>
    </lineage>
</organism>
<dbReference type="EMBL" id="JABEZW010000005">
    <property type="protein sequence ID" value="MBA0765229.1"/>
    <property type="molecule type" value="Genomic_DNA"/>
</dbReference>
<gene>
    <name evidence="1" type="ORF">Gotri_014467</name>
</gene>